<dbReference type="HOGENOM" id="CLU_1347854_0_0_6"/>
<keyword evidence="2" id="KW-1185">Reference proteome</keyword>
<dbReference type="GO" id="GO:0003677">
    <property type="term" value="F:DNA binding"/>
    <property type="evidence" value="ECO:0007669"/>
    <property type="project" value="InterPro"/>
</dbReference>
<evidence type="ECO:0000313" key="2">
    <source>
        <dbReference type="Proteomes" id="UP000011864"/>
    </source>
</evidence>
<sequence length="203" mass="22342">MKSTLLSKQLHTIMSQALNFPTQGMQIDTDAKVLLMAVPIRKIEIDTPLKGATTAVLIFTADEKITPDLSVIRSLHQLTYAEARLTHGLCLTSSLSDAAKLSGVSLNTARSYLKSIYSKTSSNSQLTLVRKVIATSFATLSFACSTQLDKPLEQLFTLSDNRLLTWFEYGDPQGLPIIIFESIGGHYPTTKIQLDITLRKSYG</sequence>
<evidence type="ECO:0000313" key="1">
    <source>
        <dbReference type="EMBL" id="AGH46919.1"/>
    </source>
</evidence>
<dbReference type="STRING" id="1129794.C427_4820"/>
<dbReference type="KEGG" id="gps:C427_4820"/>
<organism evidence="1 2">
    <name type="scientific">Paraglaciecola psychrophila 170</name>
    <dbReference type="NCBI Taxonomy" id="1129794"/>
    <lineage>
        <taxon>Bacteria</taxon>
        <taxon>Pseudomonadati</taxon>
        <taxon>Pseudomonadota</taxon>
        <taxon>Gammaproteobacteria</taxon>
        <taxon>Alteromonadales</taxon>
        <taxon>Alteromonadaceae</taxon>
        <taxon>Paraglaciecola</taxon>
    </lineage>
</organism>
<dbReference type="Proteomes" id="UP000011864">
    <property type="component" value="Chromosome"/>
</dbReference>
<name>K7ACF5_9ALTE</name>
<reference evidence="1 2" key="1">
    <citation type="journal article" date="2013" name="Genome Announc.">
        <title>Complete Genome Sequence of Glaciecola psychrophila Strain 170T.</title>
        <authorList>
            <person name="Yin J."/>
            <person name="Chen J."/>
            <person name="Liu G."/>
            <person name="Yu Y."/>
            <person name="Song L."/>
            <person name="Wang X."/>
            <person name="Qu X."/>
        </authorList>
    </citation>
    <scope>NUCLEOTIDE SEQUENCE [LARGE SCALE GENOMIC DNA]</scope>
    <source>
        <strain evidence="1 2">170</strain>
    </source>
</reference>
<dbReference type="InterPro" id="IPR016032">
    <property type="entry name" value="Sig_transdc_resp-reg_C-effctor"/>
</dbReference>
<dbReference type="AlphaFoldDB" id="K7ACF5"/>
<dbReference type="SUPFAM" id="SSF46894">
    <property type="entry name" value="C-terminal effector domain of the bipartite response regulators"/>
    <property type="match status" value="1"/>
</dbReference>
<dbReference type="OrthoDB" id="9779853at2"/>
<dbReference type="eggNOG" id="COG2771">
    <property type="taxonomic scope" value="Bacteria"/>
</dbReference>
<dbReference type="PATRIC" id="fig|1129794.4.peg.4802"/>
<dbReference type="EMBL" id="CP003837">
    <property type="protein sequence ID" value="AGH46919.1"/>
    <property type="molecule type" value="Genomic_DNA"/>
</dbReference>
<dbReference type="GO" id="GO:0006355">
    <property type="term" value="P:regulation of DNA-templated transcription"/>
    <property type="evidence" value="ECO:0007669"/>
    <property type="project" value="InterPro"/>
</dbReference>
<accession>K7ACF5</accession>
<proteinExistence type="predicted"/>
<evidence type="ECO:0008006" key="3">
    <source>
        <dbReference type="Google" id="ProtNLM"/>
    </source>
</evidence>
<protein>
    <recommendedName>
        <fullName evidence="3">HTH luxR-type domain-containing protein</fullName>
    </recommendedName>
</protein>
<gene>
    <name evidence="1" type="ORF">C427_4820</name>
</gene>